<dbReference type="SUPFAM" id="SSF53623">
    <property type="entry name" value="MurD-like peptide ligases, catalytic domain"/>
    <property type="match status" value="1"/>
</dbReference>
<evidence type="ECO:0000259" key="4">
    <source>
        <dbReference type="Pfam" id="PF02875"/>
    </source>
</evidence>
<dbReference type="InterPro" id="IPR051046">
    <property type="entry name" value="MurCDEF_CellWall_CoF430Synth"/>
</dbReference>
<keyword evidence="3" id="KW-0067">ATP-binding</keyword>
<evidence type="ECO:0000256" key="1">
    <source>
        <dbReference type="ARBA" id="ARBA00022598"/>
    </source>
</evidence>
<keyword evidence="2" id="KW-0547">Nucleotide-binding</keyword>
<proteinExistence type="predicted"/>
<dbReference type="InterPro" id="IPR036615">
    <property type="entry name" value="Mur_ligase_C_dom_sf"/>
</dbReference>
<dbReference type="InterPro" id="IPR004101">
    <property type="entry name" value="Mur_ligase_C"/>
</dbReference>
<dbReference type="AlphaFoldDB" id="A0A1G1YGT9"/>
<evidence type="ECO:0000313" key="6">
    <source>
        <dbReference type="EMBL" id="OGY51552.1"/>
    </source>
</evidence>
<evidence type="ECO:0000256" key="2">
    <source>
        <dbReference type="ARBA" id="ARBA00022741"/>
    </source>
</evidence>
<feature type="domain" description="Mur ligase C-terminal" evidence="4">
    <location>
        <begin position="271"/>
        <end position="397"/>
    </location>
</feature>
<gene>
    <name evidence="6" type="ORF">A3A02_01955</name>
</gene>
<evidence type="ECO:0000256" key="3">
    <source>
        <dbReference type="ARBA" id="ARBA00022840"/>
    </source>
</evidence>
<dbReference type="Proteomes" id="UP000177376">
    <property type="component" value="Unassembled WGS sequence"/>
</dbReference>
<dbReference type="EMBL" id="MHIM01000034">
    <property type="protein sequence ID" value="OGY51552.1"/>
    <property type="molecule type" value="Genomic_DNA"/>
</dbReference>
<dbReference type="Gene3D" id="3.40.1190.10">
    <property type="entry name" value="Mur-like, catalytic domain"/>
    <property type="match status" value="1"/>
</dbReference>
<evidence type="ECO:0000313" key="7">
    <source>
        <dbReference type="Proteomes" id="UP000177376"/>
    </source>
</evidence>
<dbReference type="InterPro" id="IPR036565">
    <property type="entry name" value="Mur-like_cat_sf"/>
</dbReference>
<protein>
    <recommendedName>
        <fullName evidence="8">UDP-N-acetylmuramoyl-tripeptide--D-alanyl-D-alanine ligase</fullName>
    </recommendedName>
</protein>
<dbReference type="InterPro" id="IPR013221">
    <property type="entry name" value="Mur_ligase_cen"/>
</dbReference>
<dbReference type="GO" id="GO:0005524">
    <property type="term" value="F:ATP binding"/>
    <property type="evidence" value="ECO:0007669"/>
    <property type="project" value="UniProtKB-KW"/>
</dbReference>
<dbReference type="Pfam" id="PF08245">
    <property type="entry name" value="Mur_ligase_M"/>
    <property type="match status" value="1"/>
</dbReference>
<keyword evidence="1" id="KW-0436">Ligase</keyword>
<dbReference type="SUPFAM" id="SSF53244">
    <property type="entry name" value="MurD-like peptide ligases, peptide-binding domain"/>
    <property type="match status" value="1"/>
</dbReference>
<comment type="caution">
    <text evidence="6">The sequence shown here is derived from an EMBL/GenBank/DDBJ whole genome shotgun (WGS) entry which is preliminary data.</text>
</comment>
<organism evidence="6 7">
    <name type="scientific">Candidatus Buchananbacteria bacterium RIFCSPLOWO2_01_FULL_39_33</name>
    <dbReference type="NCBI Taxonomy" id="1797543"/>
    <lineage>
        <taxon>Bacteria</taxon>
        <taxon>Candidatus Buchananiibacteriota</taxon>
    </lineage>
</organism>
<dbReference type="PANTHER" id="PTHR43024:SF1">
    <property type="entry name" value="UDP-N-ACETYLMURAMOYL-TRIPEPTIDE--D-ALANYL-D-ALANINE LIGASE"/>
    <property type="match status" value="1"/>
</dbReference>
<dbReference type="Pfam" id="PF02875">
    <property type="entry name" value="Mur_ligase_C"/>
    <property type="match status" value="1"/>
</dbReference>
<name>A0A1G1YGT9_9BACT</name>
<dbReference type="GO" id="GO:0016881">
    <property type="term" value="F:acid-amino acid ligase activity"/>
    <property type="evidence" value="ECO:0007669"/>
    <property type="project" value="InterPro"/>
</dbReference>
<sequence length="428" mass="47247">MDFAKQSVQAVLANLAKLILKKYQPDIIGVTGSFGKTSAKEAIYTVLSRKFNVRRNIKNYNNEIGLPLTIIGAGSGGRSIWVWLGVFIKALVLLIWTDKSYPEILVLEMAVDRSGDMLYLTNLAPCKIGVVTGIGPVHLEFFKTLDRIAKEKAVMVSHIDKNGWAILNYDNEYVAEMDKLTRARIITYGIINNNADIKASEIIVSEGENGKISGLSFKLSYQGSTVPVLLPNILGEHLIYAALSAVAVGQVYNLNLVDIAQALRLFKAPKGRMNLIEGLKNTYIIDDTYNAGPDSTLAALNVLGKISITGKKFAVLGDMLELGDYTEEGHRQVGAAVFNNHLDYLIAVGEKAKFIASETERQGLKRDNIFIFSDTEKAGLFLQAKIKNGDFILVKGSQGMRMEKIVKEVMAEPQRASELLVRQDEEWL</sequence>
<accession>A0A1G1YGT9</accession>
<dbReference type="PANTHER" id="PTHR43024">
    <property type="entry name" value="UDP-N-ACETYLMURAMOYL-TRIPEPTIDE--D-ALANYL-D-ALANINE LIGASE"/>
    <property type="match status" value="1"/>
</dbReference>
<reference evidence="6 7" key="1">
    <citation type="journal article" date="2016" name="Nat. Commun.">
        <title>Thousands of microbial genomes shed light on interconnected biogeochemical processes in an aquifer system.</title>
        <authorList>
            <person name="Anantharaman K."/>
            <person name="Brown C.T."/>
            <person name="Hug L.A."/>
            <person name="Sharon I."/>
            <person name="Castelle C.J."/>
            <person name="Probst A.J."/>
            <person name="Thomas B.C."/>
            <person name="Singh A."/>
            <person name="Wilkins M.J."/>
            <person name="Karaoz U."/>
            <person name="Brodie E.L."/>
            <person name="Williams K.H."/>
            <person name="Hubbard S.S."/>
            <person name="Banfield J.F."/>
        </authorList>
    </citation>
    <scope>NUCLEOTIDE SEQUENCE [LARGE SCALE GENOMIC DNA]</scope>
</reference>
<dbReference type="Gene3D" id="3.90.190.20">
    <property type="entry name" value="Mur ligase, C-terminal domain"/>
    <property type="match status" value="1"/>
</dbReference>
<evidence type="ECO:0008006" key="8">
    <source>
        <dbReference type="Google" id="ProtNLM"/>
    </source>
</evidence>
<feature type="domain" description="Mur ligase central" evidence="5">
    <location>
        <begin position="101"/>
        <end position="248"/>
    </location>
</feature>
<evidence type="ECO:0000259" key="5">
    <source>
        <dbReference type="Pfam" id="PF08245"/>
    </source>
</evidence>